<feature type="binding site" evidence="3">
    <location>
        <position position="201"/>
    </location>
    <ligand>
        <name>Zn(2+)</name>
        <dbReference type="ChEBI" id="CHEBI:29105"/>
        <label>1</label>
    </ligand>
</feature>
<evidence type="ECO:0000256" key="1">
    <source>
        <dbReference type="ARBA" id="ARBA00006153"/>
    </source>
</evidence>
<dbReference type="SUPFAM" id="SSF55031">
    <property type="entry name" value="Bacterial exopeptidase dimerisation domain"/>
    <property type="match status" value="1"/>
</dbReference>
<comment type="caution">
    <text evidence="5">The sequence shown here is derived from an EMBL/GenBank/DDBJ whole genome shotgun (WGS) entry which is preliminary data.</text>
</comment>
<reference evidence="5 6" key="1">
    <citation type="submission" date="2019-11" db="EMBL/GenBank/DDBJ databases">
        <title>Metabolism of dissolved organic matter in forest soils.</title>
        <authorList>
            <person name="Cyle K.T."/>
            <person name="Wilhelm R.C."/>
            <person name="Martinez C.E."/>
        </authorList>
    </citation>
    <scope>NUCLEOTIDE SEQUENCE [LARGE SCALE GENOMIC DNA]</scope>
    <source>
        <strain evidence="5 6">5N</strain>
    </source>
</reference>
<evidence type="ECO:0000313" key="5">
    <source>
        <dbReference type="EMBL" id="NPT55373.1"/>
    </source>
</evidence>
<dbReference type="InterPro" id="IPR011650">
    <property type="entry name" value="Peptidase_M20_dimer"/>
</dbReference>
<proteinExistence type="inferred from homology"/>
<dbReference type="InterPro" id="IPR002933">
    <property type="entry name" value="Peptidase_M20"/>
</dbReference>
<feature type="binding site" evidence="3">
    <location>
        <position position="102"/>
    </location>
    <ligand>
        <name>Zn(2+)</name>
        <dbReference type="ChEBI" id="CHEBI:29105"/>
        <label>1</label>
    </ligand>
</feature>
<dbReference type="NCBIfam" id="TIGR01879">
    <property type="entry name" value="hydantase"/>
    <property type="match status" value="1"/>
</dbReference>
<dbReference type="AlphaFoldDB" id="A0A972NN83"/>
<evidence type="ECO:0000259" key="4">
    <source>
        <dbReference type="Pfam" id="PF07687"/>
    </source>
</evidence>
<sequence>MAIDNPQPKGSPFINGPRLLDRHRAMAQIGATANGGVNRQALTPEDTEGRRLLLQWATARGYTASIDPIGNLFIRRPGVRSSLSPVMTGSHLDSQPTGGKFDGVFGVLAGLEVLETLDDHNVATARPVELVVWMNEEGSRFAPVTMGSAVAAGAVPLERVLATQDTKGMTVSEALAQQISQLPPLESRPLGAQGFAYIEAHIEQGPVLEGARCDIGVVSAIQGLHLYQVEVLGFAAHAGTTPSKHRKDALVAANALIARIRSEVADPLDVLRFTVGRFEVAPGSPHVVPGKVTFSIDLRHPDPEHLLRTGDRILEICSGEIEHCSISAKALLRSSPVLFDERLVSVVLNVAESRGFAHMSMVSGATHDAKYMADRTPTAMIFVPSEKGISHNELEHTEDEDLCAGTQILCDALLVAATMEL</sequence>
<dbReference type="Gene3D" id="3.40.630.10">
    <property type="entry name" value="Zn peptidases"/>
    <property type="match status" value="1"/>
</dbReference>
<dbReference type="CDD" id="cd03884">
    <property type="entry name" value="M20_bAS"/>
    <property type="match status" value="1"/>
</dbReference>
<name>A0A972NN83_9BURK</name>
<dbReference type="RefSeq" id="WP_172164238.1">
    <property type="nucleotide sequence ID" value="NZ_WOEZ01000058.1"/>
</dbReference>
<accession>A0A972NN83</accession>
<dbReference type="InterPro" id="IPR036264">
    <property type="entry name" value="Bact_exopeptidase_dim_dom"/>
</dbReference>
<dbReference type="PANTHER" id="PTHR32494">
    <property type="entry name" value="ALLANTOATE DEIMINASE-RELATED"/>
    <property type="match status" value="1"/>
</dbReference>
<dbReference type="Gene3D" id="3.30.70.360">
    <property type="match status" value="1"/>
</dbReference>
<dbReference type="Pfam" id="PF07687">
    <property type="entry name" value="M20_dimer"/>
    <property type="match status" value="1"/>
</dbReference>
<keyword evidence="6" id="KW-1185">Reference proteome</keyword>
<evidence type="ECO:0000256" key="2">
    <source>
        <dbReference type="ARBA" id="ARBA00022801"/>
    </source>
</evidence>
<evidence type="ECO:0000256" key="3">
    <source>
        <dbReference type="PIRSR" id="PIRSR001235-1"/>
    </source>
</evidence>
<feature type="binding site" evidence="3">
    <location>
        <position position="391"/>
    </location>
    <ligand>
        <name>Zn(2+)</name>
        <dbReference type="ChEBI" id="CHEBI:29105"/>
        <label>2</label>
    </ligand>
</feature>
<dbReference type="PANTHER" id="PTHR32494:SF5">
    <property type="entry name" value="ALLANTOATE AMIDOHYDROLASE"/>
    <property type="match status" value="1"/>
</dbReference>
<feature type="binding site" evidence="3">
    <location>
        <position position="91"/>
    </location>
    <ligand>
        <name>Zn(2+)</name>
        <dbReference type="ChEBI" id="CHEBI:29105"/>
        <label>1</label>
    </ligand>
</feature>
<dbReference type="GO" id="GO:0046872">
    <property type="term" value="F:metal ion binding"/>
    <property type="evidence" value="ECO:0007669"/>
    <property type="project" value="UniProtKB-KW"/>
</dbReference>
<dbReference type="InterPro" id="IPR010158">
    <property type="entry name" value="Amidase_Cbmase"/>
</dbReference>
<keyword evidence="3" id="KW-0862">Zinc</keyword>
<dbReference type="SUPFAM" id="SSF53187">
    <property type="entry name" value="Zn-dependent exopeptidases"/>
    <property type="match status" value="1"/>
</dbReference>
<gene>
    <name evidence="5" type="ORF">GNZ13_12385</name>
</gene>
<feature type="binding site" evidence="3">
    <location>
        <position position="102"/>
    </location>
    <ligand>
        <name>Zn(2+)</name>
        <dbReference type="ChEBI" id="CHEBI:29105"/>
        <label>2</label>
    </ligand>
</feature>
<keyword evidence="2 5" id="KW-0378">Hydrolase</keyword>
<dbReference type="NCBIfam" id="NF006771">
    <property type="entry name" value="PRK09290.1-5"/>
    <property type="match status" value="1"/>
</dbReference>
<dbReference type="PIRSF" id="PIRSF001235">
    <property type="entry name" value="Amidase_carbamoylase"/>
    <property type="match status" value="1"/>
</dbReference>
<dbReference type="Proteomes" id="UP000655523">
    <property type="component" value="Unassembled WGS sequence"/>
</dbReference>
<organism evidence="5 6">
    <name type="scientific">Paraburkholderia elongata</name>
    <dbReference type="NCBI Taxonomy" id="2675747"/>
    <lineage>
        <taxon>Bacteria</taxon>
        <taxon>Pseudomonadati</taxon>
        <taxon>Pseudomonadota</taxon>
        <taxon>Betaproteobacteria</taxon>
        <taxon>Burkholderiales</taxon>
        <taxon>Burkholderiaceae</taxon>
        <taxon>Paraburkholderia</taxon>
    </lineage>
</organism>
<dbReference type="GO" id="GO:0016813">
    <property type="term" value="F:hydrolase activity, acting on carbon-nitrogen (but not peptide) bonds, in linear amidines"/>
    <property type="evidence" value="ECO:0007669"/>
    <property type="project" value="InterPro"/>
</dbReference>
<evidence type="ECO:0000313" key="6">
    <source>
        <dbReference type="Proteomes" id="UP000655523"/>
    </source>
</evidence>
<dbReference type="EMBL" id="WOEZ01000058">
    <property type="protein sequence ID" value="NPT55373.1"/>
    <property type="molecule type" value="Genomic_DNA"/>
</dbReference>
<feature type="domain" description="Peptidase M20 dimerisation" evidence="4">
    <location>
        <begin position="222"/>
        <end position="317"/>
    </location>
</feature>
<feature type="binding site" evidence="3">
    <location>
        <position position="137"/>
    </location>
    <ligand>
        <name>Zn(2+)</name>
        <dbReference type="ChEBI" id="CHEBI:29105"/>
        <label>2</label>
    </ligand>
</feature>
<protein>
    <submittedName>
        <fullName evidence="5">Hydantoinase/carbamoylase family amidase</fullName>
        <ecNumber evidence="5">3.5.-.-</ecNumber>
    </submittedName>
</protein>
<dbReference type="Pfam" id="PF01546">
    <property type="entry name" value="Peptidase_M20"/>
    <property type="match status" value="1"/>
</dbReference>
<keyword evidence="3" id="KW-0479">Metal-binding</keyword>
<dbReference type="EC" id="3.5.-.-" evidence="5"/>
<comment type="similarity">
    <text evidence="1">Belongs to the peptidase M20 family.</text>
</comment>
<comment type="cofactor">
    <cofactor evidence="3">
        <name>Zn(2+)</name>
        <dbReference type="ChEBI" id="CHEBI:29105"/>
    </cofactor>
    <text evidence="3">Binds 2 Zn(2+) ions per subunit.</text>
</comment>